<evidence type="ECO:0000256" key="3">
    <source>
        <dbReference type="ARBA" id="ARBA00023288"/>
    </source>
</evidence>
<dbReference type="SMART" id="SM00174">
    <property type="entry name" value="RHO"/>
    <property type="match status" value="1"/>
</dbReference>
<dbReference type="FunFam" id="3.40.50.300:FF:001129">
    <property type="entry name" value="ras-related protein Rab-44 isoform X2"/>
    <property type="match status" value="1"/>
</dbReference>
<name>A0A166MEW9_9AGAM</name>
<keyword evidence="2" id="KW-0342">GTP-binding</keyword>
<dbReference type="InterPro" id="IPR050227">
    <property type="entry name" value="Rab"/>
</dbReference>
<sequence length="222" mass="24435">MPPVPATKAASPPPINCKLLLIGNSSVGKSSLLLRFSDEQWLPEDEASATIGVDFRVHKLEVKGRKVKLSIWDTAGQERFRTITSSYYRGAQGIVLVYDVSSRESFEALPRWYSELETYVSPAVVRIVVGNKVDKEFSRQVPTAEGQAFATRMSSLFIEASAKTAVGVKDAFQEVVERILDTPELWAPVTPDKPRRDAGGMPGTIELGSRKYGEDEYSGCSC</sequence>
<evidence type="ECO:0000313" key="5">
    <source>
        <dbReference type="EMBL" id="KZP23934.1"/>
    </source>
</evidence>
<dbReference type="SMART" id="SM00175">
    <property type="entry name" value="RAB"/>
    <property type="match status" value="1"/>
</dbReference>
<dbReference type="InterPro" id="IPR005225">
    <property type="entry name" value="Small_GTP-bd"/>
</dbReference>
<dbReference type="InterPro" id="IPR001806">
    <property type="entry name" value="Small_GTPase"/>
</dbReference>
<accession>A0A166MEW9</accession>
<dbReference type="SUPFAM" id="SSF52540">
    <property type="entry name" value="P-loop containing nucleoside triphosphate hydrolases"/>
    <property type="match status" value="1"/>
</dbReference>
<reference evidence="5 6" key="1">
    <citation type="journal article" date="2016" name="Mol. Biol. Evol.">
        <title>Comparative Genomics of Early-Diverging Mushroom-Forming Fungi Provides Insights into the Origins of Lignocellulose Decay Capabilities.</title>
        <authorList>
            <person name="Nagy L.G."/>
            <person name="Riley R."/>
            <person name="Tritt A."/>
            <person name="Adam C."/>
            <person name="Daum C."/>
            <person name="Floudas D."/>
            <person name="Sun H."/>
            <person name="Yadav J.S."/>
            <person name="Pangilinan J."/>
            <person name="Larsson K.H."/>
            <person name="Matsuura K."/>
            <person name="Barry K."/>
            <person name="Labutti K."/>
            <person name="Kuo R."/>
            <person name="Ohm R.A."/>
            <person name="Bhattacharya S.S."/>
            <person name="Shirouzu T."/>
            <person name="Yoshinaga Y."/>
            <person name="Martin F.M."/>
            <person name="Grigoriev I.V."/>
            <person name="Hibbett D.S."/>
        </authorList>
    </citation>
    <scope>NUCLEOTIDE SEQUENCE [LARGE SCALE GENOMIC DNA]</scope>
    <source>
        <strain evidence="5 6">CBS 109695</strain>
    </source>
</reference>
<dbReference type="SMART" id="SM00176">
    <property type="entry name" value="RAN"/>
    <property type="match status" value="1"/>
</dbReference>
<dbReference type="Pfam" id="PF00071">
    <property type="entry name" value="Ras"/>
    <property type="match status" value="1"/>
</dbReference>
<dbReference type="SMART" id="SM00173">
    <property type="entry name" value="RAS"/>
    <property type="match status" value="1"/>
</dbReference>
<dbReference type="Proteomes" id="UP000076532">
    <property type="component" value="Unassembled WGS sequence"/>
</dbReference>
<proteinExistence type="predicted"/>
<dbReference type="NCBIfam" id="TIGR00231">
    <property type="entry name" value="small_GTP"/>
    <property type="match status" value="1"/>
</dbReference>
<dbReference type="PROSITE" id="PS51417">
    <property type="entry name" value="ARF"/>
    <property type="match status" value="1"/>
</dbReference>
<organism evidence="5 6">
    <name type="scientific">Athelia psychrophila</name>
    <dbReference type="NCBI Taxonomy" id="1759441"/>
    <lineage>
        <taxon>Eukaryota</taxon>
        <taxon>Fungi</taxon>
        <taxon>Dikarya</taxon>
        <taxon>Basidiomycota</taxon>
        <taxon>Agaricomycotina</taxon>
        <taxon>Agaricomycetes</taxon>
        <taxon>Agaricomycetidae</taxon>
        <taxon>Atheliales</taxon>
        <taxon>Atheliaceae</taxon>
        <taxon>Athelia</taxon>
    </lineage>
</organism>
<dbReference type="GO" id="GO:0003924">
    <property type="term" value="F:GTPase activity"/>
    <property type="evidence" value="ECO:0007669"/>
    <property type="project" value="InterPro"/>
</dbReference>
<dbReference type="PRINTS" id="PR00449">
    <property type="entry name" value="RASTRNSFRMNG"/>
</dbReference>
<gene>
    <name evidence="5" type="ORF">FIBSPDRAFT_440342</name>
</gene>
<evidence type="ECO:0000313" key="6">
    <source>
        <dbReference type="Proteomes" id="UP000076532"/>
    </source>
</evidence>
<dbReference type="InterPro" id="IPR027417">
    <property type="entry name" value="P-loop_NTPase"/>
</dbReference>
<dbReference type="Gene3D" id="3.40.50.300">
    <property type="entry name" value="P-loop containing nucleotide triphosphate hydrolases"/>
    <property type="match status" value="1"/>
</dbReference>
<evidence type="ECO:0000256" key="1">
    <source>
        <dbReference type="ARBA" id="ARBA00022741"/>
    </source>
</evidence>
<evidence type="ECO:0000256" key="2">
    <source>
        <dbReference type="ARBA" id="ARBA00023134"/>
    </source>
</evidence>
<dbReference type="PROSITE" id="PS51420">
    <property type="entry name" value="RHO"/>
    <property type="match status" value="1"/>
</dbReference>
<keyword evidence="3" id="KW-0449">Lipoprotein</keyword>
<dbReference type="STRING" id="436010.A0A166MEW9"/>
<dbReference type="OrthoDB" id="9989112at2759"/>
<keyword evidence="6" id="KW-1185">Reference proteome</keyword>
<feature type="region of interest" description="Disordered" evidence="4">
    <location>
        <begin position="190"/>
        <end position="222"/>
    </location>
</feature>
<dbReference type="AlphaFoldDB" id="A0A166MEW9"/>
<dbReference type="GO" id="GO:0005525">
    <property type="term" value="F:GTP binding"/>
    <property type="evidence" value="ECO:0007669"/>
    <property type="project" value="UniProtKB-KW"/>
</dbReference>
<dbReference type="PROSITE" id="PS51419">
    <property type="entry name" value="RAB"/>
    <property type="match status" value="1"/>
</dbReference>
<keyword evidence="1" id="KW-0547">Nucleotide-binding</keyword>
<dbReference type="EMBL" id="KV417529">
    <property type="protein sequence ID" value="KZP23934.1"/>
    <property type="molecule type" value="Genomic_DNA"/>
</dbReference>
<evidence type="ECO:0000256" key="4">
    <source>
        <dbReference type="SAM" id="MobiDB-lite"/>
    </source>
</evidence>
<dbReference type="PROSITE" id="PS51421">
    <property type="entry name" value="RAS"/>
    <property type="match status" value="1"/>
</dbReference>
<dbReference type="PANTHER" id="PTHR47977">
    <property type="entry name" value="RAS-RELATED PROTEIN RAB"/>
    <property type="match status" value="1"/>
</dbReference>
<protein>
    <submittedName>
        <fullName evidence="5">Ras-domain-containing protein</fullName>
    </submittedName>
</protein>